<dbReference type="Proteomes" id="UP000307749">
    <property type="component" value="Unassembled WGS sequence"/>
</dbReference>
<feature type="transmembrane region" description="Helical" evidence="1">
    <location>
        <begin position="21"/>
        <end position="43"/>
    </location>
</feature>
<dbReference type="STRING" id="993689.GCA_002077135_01953"/>
<keyword evidence="1" id="KW-0472">Membrane</keyword>
<keyword evidence="1" id="KW-1133">Transmembrane helix</keyword>
<dbReference type="AlphaFoldDB" id="A0A4S3KJQ0"/>
<reference evidence="2 3" key="1">
    <citation type="submission" date="2017-02" db="EMBL/GenBank/DDBJ databases">
        <title>Whole genome sequencing of Metallibacterium scheffleri DSM 24874 (T).</title>
        <authorList>
            <person name="Kumar S."/>
            <person name="Patil P."/>
            <person name="Patil P.B."/>
        </authorList>
    </citation>
    <scope>NUCLEOTIDE SEQUENCE [LARGE SCALE GENOMIC DNA]</scope>
    <source>
        <strain evidence="2 3">DSM 24874</strain>
    </source>
</reference>
<evidence type="ECO:0000256" key="1">
    <source>
        <dbReference type="SAM" id="Phobius"/>
    </source>
</evidence>
<name>A0A4S3KJQ0_9GAMM</name>
<protein>
    <submittedName>
        <fullName evidence="2">Uncharacterized protein</fullName>
    </submittedName>
</protein>
<gene>
    <name evidence="2" type="ORF">B1806_13545</name>
</gene>
<proteinExistence type="predicted"/>
<evidence type="ECO:0000313" key="3">
    <source>
        <dbReference type="Proteomes" id="UP000307749"/>
    </source>
</evidence>
<organism evidence="2 3">
    <name type="scientific">Metallibacterium scheffleri</name>
    <dbReference type="NCBI Taxonomy" id="993689"/>
    <lineage>
        <taxon>Bacteria</taxon>
        <taxon>Pseudomonadati</taxon>
        <taxon>Pseudomonadota</taxon>
        <taxon>Gammaproteobacteria</taxon>
        <taxon>Lysobacterales</taxon>
        <taxon>Rhodanobacteraceae</taxon>
        <taxon>Metallibacterium</taxon>
    </lineage>
</organism>
<dbReference type="Gene3D" id="3.30.700.10">
    <property type="entry name" value="Glycoprotein, Type 4 Pilin"/>
    <property type="match status" value="1"/>
</dbReference>
<accession>A0A4S3KJQ0</accession>
<comment type="caution">
    <text evidence="2">The sequence shown here is derived from an EMBL/GenBank/DDBJ whole genome shotgun (WGS) entry which is preliminary data.</text>
</comment>
<dbReference type="RefSeq" id="WP_136256549.1">
    <property type="nucleotide sequence ID" value="NZ_LDOS01000002.1"/>
</dbReference>
<keyword evidence="3" id="KW-1185">Reference proteome</keyword>
<dbReference type="OrthoDB" id="5918848at2"/>
<sequence length="181" mass="19161">MGGVKHQITIGRTREVRGPDALEQGFAGMVIAVAMVIAVWFGIQLAQMTQTLDAVSVASGPQINAVIYHAVHGRWPSSRNRDIVAADSNGNYVEHLALGEGGVITAELRLGPALGVLTGRGARLPSSIHGFLSFRPELLGSKDAPSISFLCGYAKPVAGAIETTTANRTTLPKKYLPPFCR</sequence>
<keyword evidence="1" id="KW-0812">Transmembrane</keyword>
<evidence type="ECO:0000313" key="2">
    <source>
        <dbReference type="EMBL" id="THD08224.1"/>
    </source>
</evidence>
<dbReference type="EMBL" id="MWQO01000051">
    <property type="protein sequence ID" value="THD08224.1"/>
    <property type="molecule type" value="Genomic_DNA"/>
</dbReference>